<dbReference type="AlphaFoldDB" id="A0A1V9ZP22"/>
<evidence type="ECO:0000313" key="1">
    <source>
        <dbReference type="EMBL" id="OQR99745.1"/>
    </source>
</evidence>
<dbReference type="OrthoDB" id="126051at2759"/>
<reference evidence="1 2" key="1">
    <citation type="journal article" date="2014" name="Genome Biol. Evol.">
        <title>The secreted proteins of Achlya hypogyna and Thraustotheca clavata identify the ancestral oomycete secretome and reveal gene acquisitions by horizontal gene transfer.</title>
        <authorList>
            <person name="Misner I."/>
            <person name="Blouin N."/>
            <person name="Leonard G."/>
            <person name="Richards T.A."/>
            <person name="Lane C.E."/>
        </authorList>
    </citation>
    <scope>NUCLEOTIDE SEQUENCE [LARGE SCALE GENOMIC DNA]</scope>
    <source>
        <strain evidence="1 2">ATCC 48635</strain>
    </source>
</reference>
<gene>
    <name evidence="1" type="ORF">ACHHYP_04643</name>
</gene>
<proteinExistence type="predicted"/>
<accession>A0A1V9ZP22</accession>
<evidence type="ECO:0000313" key="2">
    <source>
        <dbReference type="Proteomes" id="UP000243579"/>
    </source>
</evidence>
<comment type="caution">
    <text evidence="1">The sequence shown here is derived from an EMBL/GenBank/DDBJ whole genome shotgun (WGS) entry which is preliminary data.</text>
</comment>
<dbReference type="STRING" id="1202772.A0A1V9ZP22"/>
<protein>
    <submittedName>
        <fullName evidence="1">Uncharacterized protein</fullName>
    </submittedName>
</protein>
<sequence>MAETATARTLRVELQAVHAEANEIVERYSVKRWQELLQLHQTLMAHEIFRAVPLSGNDRGLYETLHRAFPHDIVTKARFLGVLRTIFGLDSVNEKDKAKRALLKHLDGLHYWCENSTSKIPTSHTLGTLVLNWRLFLCAIRALREPAQSEVDLFHWSFLVFSSSGYLDDSPQATISRQQLYQIFNVLSPNHACSRVLNQRIAQADNLLPASVLVRDNIRFEHMRLLMAQPPLAELFSPATAATHFFHELTSPCIRNYLYLERKVAGDRAKCLRFLHQYKRRYMRKA</sequence>
<keyword evidence="2" id="KW-1185">Reference proteome</keyword>
<dbReference type="EMBL" id="JNBR01000043">
    <property type="protein sequence ID" value="OQR99745.1"/>
    <property type="molecule type" value="Genomic_DNA"/>
</dbReference>
<organism evidence="1 2">
    <name type="scientific">Achlya hypogyna</name>
    <name type="common">Oomycete</name>
    <name type="synonym">Protoachlya hypogyna</name>
    <dbReference type="NCBI Taxonomy" id="1202772"/>
    <lineage>
        <taxon>Eukaryota</taxon>
        <taxon>Sar</taxon>
        <taxon>Stramenopiles</taxon>
        <taxon>Oomycota</taxon>
        <taxon>Saprolegniomycetes</taxon>
        <taxon>Saprolegniales</taxon>
        <taxon>Achlyaceae</taxon>
        <taxon>Achlya</taxon>
    </lineage>
</organism>
<name>A0A1V9ZP22_ACHHY</name>
<dbReference type="Proteomes" id="UP000243579">
    <property type="component" value="Unassembled WGS sequence"/>
</dbReference>